<dbReference type="EMBL" id="JABJNZ010000025">
    <property type="protein sequence ID" value="MBT4870288.1"/>
    <property type="molecule type" value="Genomic_DNA"/>
</dbReference>
<organism evidence="1 2">
    <name type="scientific">Candidatus Iainarchaeum sp</name>
    <dbReference type="NCBI Taxonomy" id="3101447"/>
    <lineage>
        <taxon>Archaea</taxon>
        <taxon>Candidatus Iainarchaeota</taxon>
        <taxon>Candidatus Iainarchaeia</taxon>
        <taxon>Candidatus Iainarchaeales</taxon>
        <taxon>Candidatus Iainarchaeaceae</taxon>
        <taxon>Candidatus Iainarchaeum</taxon>
    </lineage>
</organism>
<evidence type="ECO:0000313" key="1">
    <source>
        <dbReference type="EMBL" id="MBT4870288.1"/>
    </source>
</evidence>
<protein>
    <submittedName>
        <fullName evidence="1">Uncharacterized protein</fullName>
    </submittedName>
</protein>
<reference evidence="1" key="1">
    <citation type="journal article" date="2021" name="ISME J.">
        <title>Mercury methylation by metabolically versatile and cosmopolitan marine bacteria.</title>
        <authorList>
            <person name="Lin H."/>
            <person name="Ascher D.B."/>
            <person name="Myung Y."/>
            <person name="Lamborg C.H."/>
            <person name="Hallam S.J."/>
            <person name="Gionfriddo C.M."/>
            <person name="Holt K.E."/>
            <person name="Moreau J.W."/>
        </authorList>
    </citation>
    <scope>NUCLEOTIDE SEQUENCE</scope>
    <source>
        <strain evidence="1">SI075_bin30</strain>
    </source>
</reference>
<proteinExistence type="predicted"/>
<name>A0A8T5GEW5_9ARCH</name>
<gene>
    <name evidence="1" type="ORF">HON47_01830</name>
</gene>
<comment type="caution">
    <text evidence="1">The sequence shown here is derived from an EMBL/GenBank/DDBJ whole genome shotgun (WGS) entry which is preliminary data.</text>
</comment>
<evidence type="ECO:0000313" key="2">
    <source>
        <dbReference type="Proteomes" id="UP000722459"/>
    </source>
</evidence>
<dbReference type="AlphaFoldDB" id="A0A8T5GEW5"/>
<accession>A0A8T5GEW5</accession>
<sequence length="210" mass="25222">MRFSDEQKKIAILLLNEPKTEEQLNKQLNIPFDRLMLELKTMVKLNVISKEGYPTKYKLKQDIIDEVQKRKEISDKDAFRLRIRAIIEFKAIEETLLKRHMGKIKEALDKEKPFTIYDVKEAEIVEEGEMYSSFLEVNLSIKDYPSLIRFLFYYGPVNIEIIKPKKLEFNHFEFQEGLMELADIFQKYADFFTKHLNKEELNKFYDDIYK</sequence>
<dbReference type="Proteomes" id="UP000722459">
    <property type="component" value="Unassembled WGS sequence"/>
</dbReference>